<dbReference type="AlphaFoldDB" id="X1EIN9"/>
<dbReference type="EMBL" id="BART01038879">
    <property type="protein sequence ID" value="GAH08508.1"/>
    <property type="molecule type" value="Genomic_DNA"/>
</dbReference>
<accession>X1EIN9</accession>
<protein>
    <recommendedName>
        <fullName evidence="2">Leucine-rich repeat domain-containing protein</fullName>
    </recommendedName>
</protein>
<name>X1EIN9_9ZZZZ</name>
<feature type="non-terminal residue" evidence="1">
    <location>
        <position position="1"/>
    </location>
</feature>
<dbReference type="SMART" id="SM00365">
    <property type="entry name" value="LRR_SD22"/>
    <property type="match status" value="1"/>
</dbReference>
<evidence type="ECO:0008006" key="2">
    <source>
        <dbReference type="Google" id="ProtNLM"/>
    </source>
</evidence>
<gene>
    <name evidence="1" type="ORF">S01H4_64227</name>
</gene>
<dbReference type="InterPro" id="IPR001611">
    <property type="entry name" value="Leu-rich_rpt"/>
</dbReference>
<organism evidence="1">
    <name type="scientific">marine sediment metagenome</name>
    <dbReference type="NCBI Taxonomy" id="412755"/>
    <lineage>
        <taxon>unclassified sequences</taxon>
        <taxon>metagenomes</taxon>
        <taxon>ecological metagenomes</taxon>
    </lineage>
</organism>
<sequence length="116" mass="14090">IEGLEELKKLKDLYLHNNKISKIEGFSSFLGNYPVYSYKNKRYLWTGVFTTNYIDFVLVKDPKFVVQNYFILENRVEKLWYFMDFQNGVLRLAKREFKEILPKKTVELWRQSSENF</sequence>
<reference evidence="1" key="1">
    <citation type="journal article" date="2014" name="Front. Microbiol.">
        <title>High frequency of phylogenetically diverse reductive dehalogenase-homologous genes in deep subseafloor sedimentary metagenomes.</title>
        <authorList>
            <person name="Kawai M."/>
            <person name="Futagami T."/>
            <person name="Toyoda A."/>
            <person name="Takaki Y."/>
            <person name="Nishi S."/>
            <person name="Hori S."/>
            <person name="Arai W."/>
            <person name="Tsubouchi T."/>
            <person name="Morono Y."/>
            <person name="Uchiyama I."/>
            <person name="Ito T."/>
            <person name="Fujiyama A."/>
            <person name="Inagaki F."/>
            <person name="Takami H."/>
        </authorList>
    </citation>
    <scope>NUCLEOTIDE SEQUENCE</scope>
    <source>
        <strain evidence="1">Expedition CK06-06</strain>
    </source>
</reference>
<dbReference type="PROSITE" id="PS51450">
    <property type="entry name" value="LRR"/>
    <property type="match status" value="1"/>
</dbReference>
<proteinExistence type="predicted"/>
<comment type="caution">
    <text evidence="1">The sequence shown here is derived from an EMBL/GenBank/DDBJ whole genome shotgun (WGS) entry which is preliminary data.</text>
</comment>
<evidence type="ECO:0000313" key="1">
    <source>
        <dbReference type="EMBL" id="GAH08508.1"/>
    </source>
</evidence>